<dbReference type="Proteomes" id="UP000257559">
    <property type="component" value="Chromosome"/>
</dbReference>
<proteinExistence type="predicted"/>
<evidence type="ECO:0000313" key="2">
    <source>
        <dbReference type="Proteomes" id="UP000257559"/>
    </source>
</evidence>
<dbReference type="EMBL" id="LS991951">
    <property type="protein sequence ID" value="SYV96718.1"/>
    <property type="molecule type" value="Genomic_DNA"/>
</dbReference>
<gene>
    <name evidence="1" type="ORF">NCTC10132_00048</name>
</gene>
<protein>
    <submittedName>
        <fullName evidence="1">Uncharacterized protein</fullName>
    </submittedName>
</protein>
<sequence length="101" mass="10771">MNKVNAGNEANIDPAEYAPKLMCFGSALINVSRPIANVFSLFSIKTNLGKITSVNGVRNDHNATIIKAGLITGNKILKNNPQFVHPSIFPESSSSGETVSK</sequence>
<keyword evidence="2" id="KW-1185">Reference proteome</keyword>
<name>A0A3B0PHL0_9BACT</name>
<dbReference type="KEGG" id="medw:NCTC10132_00048"/>
<organism evidence="1 2">
    <name type="scientific">Mycoplasmopsis edwardii</name>
    <dbReference type="NCBI Taxonomy" id="53558"/>
    <lineage>
        <taxon>Bacteria</taxon>
        <taxon>Bacillati</taxon>
        <taxon>Mycoplasmatota</taxon>
        <taxon>Mycoplasmoidales</taxon>
        <taxon>Metamycoplasmataceae</taxon>
        <taxon>Mycoplasmopsis</taxon>
    </lineage>
</organism>
<accession>A0A3B0PHL0</accession>
<dbReference type="AlphaFoldDB" id="A0A3B0PHL0"/>
<evidence type="ECO:0000313" key="1">
    <source>
        <dbReference type="EMBL" id="SYV96718.1"/>
    </source>
</evidence>
<reference evidence="2" key="1">
    <citation type="submission" date="2018-06" db="EMBL/GenBank/DDBJ databases">
        <authorList>
            <consortium name="Pathogen Informatics"/>
        </authorList>
    </citation>
    <scope>NUCLEOTIDE SEQUENCE [LARGE SCALE GENOMIC DNA]</scope>
    <source>
        <strain evidence="2">NCTC10132</strain>
    </source>
</reference>